<accession>A0ABS5UB42</accession>
<dbReference type="EMBL" id="JAHDYS010000014">
    <property type="protein sequence ID" value="MBT1072880.1"/>
    <property type="molecule type" value="Genomic_DNA"/>
</dbReference>
<protein>
    <submittedName>
        <fullName evidence="1">Uncharacterized protein</fullName>
    </submittedName>
</protein>
<name>A0ABS5UB42_9BACT</name>
<organism evidence="1 2">
    <name type="scientific">Pelotalea chapellei</name>
    <dbReference type="NCBI Taxonomy" id="44671"/>
    <lineage>
        <taxon>Bacteria</taxon>
        <taxon>Pseudomonadati</taxon>
        <taxon>Thermodesulfobacteriota</taxon>
        <taxon>Desulfuromonadia</taxon>
        <taxon>Geobacterales</taxon>
        <taxon>Geobacteraceae</taxon>
        <taxon>Pelotalea</taxon>
    </lineage>
</organism>
<reference evidence="1 2" key="1">
    <citation type="submission" date="2021-05" db="EMBL/GenBank/DDBJ databases">
        <title>The draft genome of Geobacter chapellei DSM 13688.</title>
        <authorList>
            <person name="Xu Z."/>
            <person name="Masuda Y."/>
            <person name="Itoh H."/>
            <person name="Senoo K."/>
        </authorList>
    </citation>
    <scope>NUCLEOTIDE SEQUENCE [LARGE SCALE GENOMIC DNA]</scope>
    <source>
        <strain evidence="1 2">DSM 13688</strain>
    </source>
</reference>
<evidence type="ECO:0000313" key="1">
    <source>
        <dbReference type="EMBL" id="MBT1072880.1"/>
    </source>
</evidence>
<sequence length="59" mass="6624">MDFDYTDHEYLPECTDGCGALTDWLQSKLVADQAGKNHEHEKGHACVTRVRMRAEEGSA</sequence>
<dbReference type="RefSeq" id="WP_214300344.1">
    <property type="nucleotide sequence ID" value="NZ_JAHDYS010000014.1"/>
</dbReference>
<comment type="caution">
    <text evidence="1">The sequence shown here is derived from an EMBL/GenBank/DDBJ whole genome shotgun (WGS) entry which is preliminary data.</text>
</comment>
<evidence type="ECO:0000313" key="2">
    <source>
        <dbReference type="Proteomes" id="UP000784128"/>
    </source>
</evidence>
<proteinExistence type="predicted"/>
<keyword evidence="2" id="KW-1185">Reference proteome</keyword>
<gene>
    <name evidence="1" type="ORF">KJB30_13875</name>
</gene>
<dbReference type="Proteomes" id="UP000784128">
    <property type="component" value="Unassembled WGS sequence"/>
</dbReference>